<feature type="chain" id="PRO_5034826098" evidence="4">
    <location>
        <begin position="23"/>
        <end position="338"/>
    </location>
</feature>
<keyword evidence="3" id="KW-0408">Iron</keyword>
<dbReference type="Proteomes" id="UP000622604">
    <property type="component" value="Unassembled WGS sequence"/>
</dbReference>
<sequence>MKRFLKLVGLVSCISVSAFASAQEVNVYSARKEALIKPLLDKFSADTGISVNLVTGKADALITRLKSEGKYSPADILITTDVGRLYRAKEQGLTQAIETDAFKGLISQNYIDPDSNWVGFTLRARPLMVAPERVDASQLSRMEDLADEQWRGRICIRSSSNIYNQSMVAAMIAQLGEEKTQAWLNGFVKNFARTPKGGDRDQIKAVVAGQCDIAIANTYYLAGMASDGDEATRETASKVKVVWPNQQDRGAHVNISGAAITKHAPNAAAAQKLVSFMLQEESQEWYAKTNHEYPLRADVEQSEVLTRFGDFKAEDVDLAKVGELNRQAVVLMDKAGWK</sequence>
<dbReference type="GO" id="GO:0030288">
    <property type="term" value="C:outer membrane-bounded periplasmic space"/>
    <property type="evidence" value="ECO:0007669"/>
    <property type="project" value="TreeGrafter"/>
</dbReference>
<evidence type="ECO:0000313" key="6">
    <source>
        <dbReference type="Proteomes" id="UP000622604"/>
    </source>
</evidence>
<dbReference type="SUPFAM" id="SSF53850">
    <property type="entry name" value="Periplasmic binding protein-like II"/>
    <property type="match status" value="1"/>
</dbReference>
<gene>
    <name evidence="5" type="primary">idiA</name>
    <name evidence="5" type="ORF">GCM10011274_17860</name>
</gene>
<dbReference type="EMBL" id="BMZC01000004">
    <property type="protein sequence ID" value="GGZ60200.1"/>
    <property type="molecule type" value="Genomic_DNA"/>
</dbReference>
<reference evidence="5" key="2">
    <citation type="submission" date="2020-09" db="EMBL/GenBank/DDBJ databases">
        <authorList>
            <person name="Sun Q."/>
            <person name="Kim S."/>
        </authorList>
    </citation>
    <scope>NUCLEOTIDE SEQUENCE</scope>
    <source>
        <strain evidence="5">KCTC 32337</strain>
    </source>
</reference>
<dbReference type="GO" id="GO:0046872">
    <property type="term" value="F:metal ion binding"/>
    <property type="evidence" value="ECO:0007669"/>
    <property type="project" value="UniProtKB-KW"/>
</dbReference>
<evidence type="ECO:0000313" key="5">
    <source>
        <dbReference type="EMBL" id="GGZ60200.1"/>
    </source>
</evidence>
<dbReference type="RefSeq" id="WP_191865805.1">
    <property type="nucleotide sequence ID" value="NZ_BMZC01000004.1"/>
</dbReference>
<organism evidence="5 6">
    <name type="scientific">Paraglaciecola chathamensis</name>
    <dbReference type="NCBI Taxonomy" id="368405"/>
    <lineage>
        <taxon>Bacteria</taxon>
        <taxon>Pseudomonadati</taxon>
        <taxon>Pseudomonadota</taxon>
        <taxon>Gammaproteobacteria</taxon>
        <taxon>Alteromonadales</taxon>
        <taxon>Alteromonadaceae</taxon>
        <taxon>Paraglaciecola</taxon>
    </lineage>
</organism>
<feature type="binding site" evidence="3">
    <location>
        <position position="219"/>
    </location>
    <ligand>
        <name>Fe cation</name>
        <dbReference type="ChEBI" id="CHEBI:24875"/>
    </ligand>
</feature>
<proteinExistence type="inferred from homology"/>
<dbReference type="Pfam" id="PF13343">
    <property type="entry name" value="SBP_bac_6"/>
    <property type="match status" value="1"/>
</dbReference>
<evidence type="ECO:0000256" key="2">
    <source>
        <dbReference type="ARBA" id="ARBA00022729"/>
    </source>
</evidence>
<dbReference type="PANTHER" id="PTHR30006">
    <property type="entry name" value="THIAMINE-BINDING PERIPLASMIC PROTEIN-RELATED"/>
    <property type="match status" value="1"/>
</dbReference>
<protein>
    <submittedName>
        <fullName evidence="5">Iron deficiency-induced protein A</fullName>
    </submittedName>
</protein>
<comment type="similarity">
    <text evidence="1">Belongs to the bacterial solute-binding protein 1 family.</text>
</comment>
<dbReference type="Gene3D" id="3.40.190.10">
    <property type="entry name" value="Periplasmic binding protein-like II"/>
    <property type="match status" value="2"/>
</dbReference>
<feature type="binding site" evidence="3">
    <location>
        <position position="220"/>
    </location>
    <ligand>
        <name>Fe cation</name>
        <dbReference type="ChEBI" id="CHEBI:24875"/>
    </ligand>
</feature>
<keyword evidence="2 4" id="KW-0732">Signal</keyword>
<evidence type="ECO:0000256" key="1">
    <source>
        <dbReference type="ARBA" id="ARBA00008520"/>
    </source>
</evidence>
<dbReference type="InterPro" id="IPR026045">
    <property type="entry name" value="Ferric-bd"/>
</dbReference>
<accession>A0A8H9M0L7</accession>
<comment type="caution">
    <text evidence="5">The sequence shown here is derived from an EMBL/GenBank/DDBJ whole genome shotgun (WGS) entry which is preliminary data.</text>
</comment>
<reference evidence="5" key="1">
    <citation type="journal article" date="2014" name="Int. J. Syst. Evol. Microbiol.">
        <title>Complete genome sequence of Corynebacterium casei LMG S-19264T (=DSM 44701T), isolated from a smear-ripened cheese.</title>
        <authorList>
            <consortium name="US DOE Joint Genome Institute (JGI-PGF)"/>
            <person name="Walter F."/>
            <person name="Albersmeier A."/>
            <person name="Kalinowski J."/>
            <person name="Ruckert C."/>
        </authorList>
    </citation>
    <scope>NUCLEOTIDE SEQUENCE</scope>
    <source>
        <strain evidence="5">KCTC 32337</strain>
    </source>
</reference>
<dbReference type="PANTHER" id="PTHR30006:SF15">
    <property type="entry name" value="IRON-UTILIZATION PERIPLASMIC PROTEIN"/>
    <property type="match status" value="1"/>
</dbReference>
<dbReference type="PIRSF" id="PIRSF002825">
    <property type="entry name" value="CfbpA"/>
    <property type="match status" value="1"/>
</dbReference>
<feature type="signal peptide" evidence="4">
    <location>
        <begin position="1"/>
        <end position="22"/>
    </location>
</feature>
<evidence type="ECO:0000256" key="3">
    <source>
        <dbReference type="PIRSR" id="PIRSR002825-1"/>
    </source>
</evidence>
<name>A0A8H9M0L7_9ALTE</name>
<evidence type="ECO:0000256" key="4">
    <source>
        <dbReference type="SAM" id="SignalP"/>
    </source>
</evidence>
<keyword evidence="3" id="KW-0479">Metal-binding</keyword>
<dbReference type="AlphaFoldDB" id="A0A8H9M0L7"/>